<protein>
    <submittedName>
        <fullName evidence="2">Uncharacterized protein</fullName>
    </submittedName>
</protein>
<keyword evidence="1" id="KW-0472">Membrane</keyword>
<gene>
    <name evidence="2" type="ORF">GGQ66_001559</name>
</gene>
<sequence>MIRVSGGAVMALAAVALIAAVIFLVDWRATKRALDDVRARDNAAAENADDARGRFDACPVGMWDFGAGQCRSAAADRRD</sequence>
<accession>A0A7W6K0N1</accession>
<keyword evidence="1" id="KW-1133">Transmembrane helix</keyword>
<proteinExistence type="predicted"/>
<dbReference type="EMBL" id="JACIDU010000005">
    <property type="protein sequence ID" value="MBB4103004.1"/>
    <property type="molecule type" value="Genomic_DNA"/>
</dbReference>
<organism evidence="2 3">
    <name type="scientific">Allorhizobium borbori</name>
    <dbReference type="NCBI Taxonomy" id="485907"/>
    <lineage>
        <taxon>Bacteria</taxon>
        <taxon>Pseudomonadati</taxon>
        <taxon>Pseudomonadota</taxon>
        <taxon>Alphaproteobacteria</taxon>
        <taxon>Hyphomicrobiales</taxon>
        <taxon>Rhizobiaceae</taxon>
        <taxon>Rhizobium/Agrobacterium group</taxon>
        <taxon>Allorhizobium</taxon>
    </lineage>
</organism>
<reference evidence="2 3" key="1">
    <citation type="submission" date="2020-08" db="EMBL/GenBank/DDBJ databases">
        <title>Genomic Encyclopedia of Type Strains, Phase IV (KMG-IV): sequencing the most valuable type-strain genomes for metagenomic binning, comparative biology and taxonomic classification.</title>
        <authorList>
            <person name="Goeker M."/>
        </authorList>
    </citation>
    <scope>NUCLEOTIDE SEQUENCE [LARGE SCALE GENOMIC DNA]</scope>
    <source>
        <strain evidence="2 3">DSM 26385</strain>
    </source>
</reference>
<evidence type="ECO:0000313" key="3">
    <source>
        <dbReference type="Proteomes" id="UP000584824"/>
    </source>
</evidence>
<name>A0A7W6K0N1_9HYPH</name>
<keyword evidence="1" id="KW-0812">Transmembrane</keyword>
<keyword evidence="3" id="KW-1185">Reference proteome</keyword>
<dbReference type="Proteomes" id="UP000584824">
    <property type="component" value="Unassembled WGS sequence"/>
</dbReference>
<comment type="caution">
    <text evidence="2">The sequence shown here is derived from an EMBL/GenBank/DDBJ whole genome shotgun (WGS) entry which is preliminary data.</text>
</comment>
<evidence type="ECO:0000256" key="1">
    <source>
        <dbReference type="SAM" id="Phobius"/>
    </source>
</evidence>
<evidence type="ECO:0000313" key="2">
    <source>
        <dbReference type="EMBL" id="MBB4103004.1"/>
    </source>
</evidence>
<dbReference type="RefSeq" id="WP_183791130.1">
    <property type="nucleotide sequence ID" value="NZ_JACIDU010000005.1"/>
</dbReference>
<dbReference type="AlphaFoldDB" id="A0A7W6K0N1"/>
<feature type="transmembrane region" description="Helical" evidence="1">
    <location>
        <begin position="6"/>
        <end position="25"/>
    </location>
</feature>